<dbReference type="EMBL" id="KE346368">
    <property type="protein sequence ID" value="KJE95259.1"/>
    <property type="molecule type" value="Genomic_DNA"/>
</dbReference>
<protein>
    <submittedName>
        <fullName evidence="2">Uncharacterized protein</fullName>
    </submittedName>
</protein>
<evidence type="ECO:0000313" key="3">
    <source>
        <dbReference type="Proteomes" id="UP000008743"/>
    </source>
</evidence>
<reference evidence="3" key="1">
    <citation type="submission" date="2011-02" db="EMBL/GenBank/DDBJ databases">
        <title>The Genome Sequence of Capsaspora owczarzaki ATCC 30864.</title>
        <authorList>
            <person name="Russ C."/>
            <person name="Cuomo C."/>
            <person name="Burger G."/>
            <person name="Gray M.W."/>
            <person name="Holland P.W.H."/>
            <person name="King N."/>
            <person name="Lang F.B.F."/>
            <person name="Roger A.J."/>
            <person name="Ruiz-Trillo I."/>
            <person name="Young S.K."/>
            <person name="Zeng Q."/>
            <person name="Gargeya S."/>
            <person name="Alvarado L."/>
            <person name="Berlin A."/>
            <person name="Chapman S.B."/>
            <person name="Chen Z."/>
            <person name="Freedman E."/>
            <person name="Gellesch M."/>
            <person name="Goldberg J."/>
            <person name="Griggs A."/>
            <person name="Gujja S."/>
            <person name="Heilman E."/>
            <person name="Heiman D."/>
            <person name="Howarth C."/>
            <person name="Mehta T."/>
            <person name="Neiman D."/>
            <person name="Pearson M."/>
            <person name="Roberts A."/>
            <person name="Saif S."/>
            <person name="Shea T."/>
            <person name="Shenoy N."/>
            <person name="Sisk P."/>
            <person name="Stolte C."/>
            <person name="Sykes S."/>
            <person name="White J."/>
            <person name="Yandava C."/>
            <person name="Haas B."/>
            <person name="Nusbaum C."/>
            <person name="Birren B."/>
        </authorList>
    </citation>
    <scope>NUCLEOTIDE SEQUENCE</scope>
    <source>
        <strain evidence="3">ATCC 30864</strain>
    </source>
</reference>
<dbReference type="InParanoid" id="A0A0D2X413"/>
<organism evidence="2 3">
    <name type="scientific">Capsaspora owczarzaki (strain ATCC 30864)</name>
    <dbReference type="NCBI Taxonomy" id="595528"/>
    <lineage>
        <taxon>Eukaryota</taxon>
        <taxon>Filasterea</taxon>
        <taxon>Capsaspora</taxon>
    </lineage>
</organism>
<evidence type="ECO:0000313" key="2">
    <source>
        <dbReference type="EMBL" id="KJE95259.1"/>
    </source>
</evidence>
<name>A0A0D2X413_CAPO3</name>
<sequence>MSFARRARRHRSGLSRSGSGTPTRLAAPLLCTRVGSQSHTGHQVITAAAAAVAVAVAGPVSSSEQPSLLALWRTTLLSSLSKSAPWSPSNQKPQSGDAVHKLSPSPSQGCTYWKKIRQDDHQDFDYLHKC</sequence>
<accession>A0A0D2X413</accession>
<feature type="region of interest" description="Disordered" evidence="1">
    <location>
        <begin position="81"/>
        <end position="106"/>
    </location>
</feature>
<feature type="compositionally biased region" description="Basic residues" evidence="1">
    <location>
        <begin position="1"/>
        <end position="13"/>
    </location>
</feature>
<feature type="region of interest" description="Disordered" evidence="1">
    <location>
        <begin position="1"/>
        <end position="26"/>
    </location>
</feature>
<gene>
    <name evidence="2" type="ORF">CAOG_005732</name>
</gene>
<proteinExistence type="predicted"/>
<evidence type="ECO:0000256" key="1">
    <source>
        <dbReference type="SAM" id="MobiDB-lite"/>
    </source>
</evidence>
<dbReference type="AlphaFoldDB" id="A0A0D2X413"/>
<keyword evidence="3" id="KW-1185">Reference proteome</keyword>
<dbReference type="Proteomes" id="UP000008743">
    <property type="component" value="Unassembled WGS sequence"/>
</dbReference>